<gene>
    <name evidence="3" type="ORF">FYJ80_09795</name>
</gene>
<feature type="chain" id="PRO_5031283562" evidence="1">
    <location>
        <begin position="20"/>
        <end position="235"/>
    </location>
</feature>
<dbReference type="RefSeq" id="WP_154426441.1">
    <property type="nucleotide sequence ID" value="NZ_VUNN01000024.1"/>
</dbReference>
<keyword evidence="4" id="KW-1185">Reference proteome</keyword>
<evidence type="ECO:0000259" key="2">
    <source>
        <dbReference type="Pfam" id="PF13568"/>
    </source>
</evidence>
<dbReference type="EMBL" id="VUNN01000024">
    <property type="protein sequence ID" value="MSU07055.1"/>
    <property type="molecule type" value="Genomic_DNA"/>
</dbReference>
<dbReference type="InterPro" id="IPR025665">
    <property type="entry name" value="Beta-barrel_OMP_2"/>
</dbReference>
<organism evidence="3 4">
    <name type="scientific">Bullifex porci</name>
    <dbReference type="NCBI Taxonomy" id="2606638"/>
    <lineage>
        <taxon>Bacteria</taxon>
        <taxon>Pseudomonadati</taxon>
        <taxon>Spirochaetota</taxon>
        <taxon>Spirochaetia</taxon>
        <taxon>Spirochaetales</taxon>
        <taxon>Spirochaetaceae</taxon>
        <taxon>Bullifex</taxon>
    </lineage>
</organism>
<name>A0A7X2TSC2_9SPIO</name>
<keyword evidence="1" id="KW-0732">Signal</keyword>
<dbReference type="Pfam" id="PF13568">
    <property type="entry name" value="OMP_b-brl_2"/>
    <property type="match status" value="1"/>
</dbReference>
<dbReference type="Proteomes" id="UP000460549">
    <property type="component" value="Unassembled WGS sequence"/>
</dbReference>
<dbReference type="AlphaFoldDB" id="A0A7X2TSC2"/>
<sequence>MRKLITLFLLLTLMFTLWASPDGTWSIGFSSGYSNNAVLYQKGYRIDTGYENGNGFSISIPVNYKVNDFFSVETGITYVQKNFTWSKTLRTDSETLTFSQKQINGFVEIPLSLSFSITNSTVSAVASAGPYIGIWAHSYRTDSPYNSSVGLNGEGKYDTVSGFHSFNKADNRFEFGFIFTAGVEVEISRTVMFLRGVYDISITDLSSDYQISRVVRHNSTFRAEAGMRFLIGGAE</sequence>
<evidence type="ECO:0000313" key="3">
    <source>
        <dbReference type="EMBL" id="MSU07055.1"/>
    </source>
</evidence>
<proteinExistence type="predicted"/>
<reference evidence="3 4" key="1">
    <citation type="submission" date="2019-08" db="EMBL/GenBank/DDBJ databases">
        <title>In-depth cultivation of the pig gut microbiome towards novel bacterial diversity and tailored functional studies.</title>
        <authorList>
            <person name="Wylensek D."/>
            <person name="Hitch T.C.A."/>
            <person name="Clavel T."/>
        </authorList>
    </citation>
    <scope>NUCLEOTIDE SEQUENCE [LARGE SCALE GENOMIC DNA]</scope>
    <source>
        <strain evidence="3 4">NM-380-WT-3C1</strain>
    </source>
</reference>
<comment type="caution">
    <text evidence="3">The sequence shown here is derived from an EMBL/GenBank/DDBJ whole genome shotgun (WGS) entry which is preliminary data.</text>
</comment>
<feature type="signal peptide" evidence="1">
    <location>
        <begin position="1"/>
        <end position="19"/>
    </location>
</feature>
<dbReference type="InterPro" id="IPR011250">
    <property type="entry name" value="OMP/PagP_B-barrel"/>
</dbReference>
<evidence type="ECO:0000313" key="4">
    <source>
        <dbReference type="Proteomes" id="UP000460549"/>
    </source>
</evidence>
<dbReference type="Gene3D" id="2.40.160.20">
    <property type="match status" value="1"/>
</dbReference>
<accession>A0A7X2TSC2</accession>
<feature type="domain" description="Outer membrane protein beta-barrel" evidence="2">
    <location>
        <begin position="23"/>
        <end position="205"/>
    </location>
</feature>
<protein>
    <submittedName>
        <fullName evidence="3">PorT family protein</fullName>
    </submittedName>
</protein>
<dbReference type="SUPFAM" id="SSF56925">
    <property type="entry name" value="OMPA-like"/>
    <property type="match status" value="1"/>
</dbReference>
<evidence type="ECO:0000256" key="1">
    <source>
        <dbReference type="SAM" id="SignalP"/>
    </source>
</evidence>